<sequence>MTQRVVNRAVEQRKAADTQWEVVRSEKVIPILTLRSVTLTIRQSLSCVDQTEVIATLGSPHSIPRRGIGWKHDTITRSRSRQKIHPIQFAFGAPYQPSARSAMGERKTGRACHEKSHRATLEGNHRSRPAHQHS</sequence>
<evidence type="ECO:0000313" key="3">
    <source>
        <dbReference type="EnsemblMetazoa" id="ASIC006191-PA"/>
    </source>
</evidence>
<proteinExistence type="predicted"/>
<dbReference type="EnsemblMetazoa" id="ASIC006191-RA">
    <property type="protein sequence ID" value="ASIC006191-PA"/>
    <property type="gene ID" value="ASIC006191"/>
</dbReference>
<gene>
    <name evidence="2" type="ORF">ZHAS_00006191</name>
</gene>
<feature type="region of interest" description="Disordered" evidence="1">
    <location>
        <begin position="95"/>
        <end position="134"/>
    </location>
</feature>
<dbReference type="Proteomes" id="UP000030765">
    <property type="component" value="Unassembled WGS sequence"/>
</dbReference>
<evidence type="ECO:0000313" key="4">
    <source>
        <dbReference type="Proteomes" id="UP000030765"/>
    </source>
</evidence>
<reference evidence="2 4" key="1">
    <citation type="journal article" date="2014" name="BMC Genomics">
        <title>Genome sequence of Anopheles sinensis provides insight into genetics basis of mosquito competence for malaria parasites.</title>
        <authorList>
            <person name="Zhou D."/>
            <person name="Zhang D."/>
            <person name="Ding G."/>
            <person name="Shi L."/>
            <person name="Hou Q."/>
            <person name="Ye Y."/>
            <person name="Xu Y."/>
            <person name="Zhou H."/>
            <person name="Xiong C."/>
            <person name="Li S."/>
            <person name="Yu J."/>
            <person name="Hong S."/>
            <person name="Yu X."/>
            <person name="Zou P."/>
            <person name="Chen C."/>
            <person name="Chang X."/>
            <person name="Wang W."/>
            <person name="Lv Y."/>
            <person name="Sun Y."/>
            <person name="Ma L."/>
            <person name="Shen B."/>
            <person name="Zhu C."/>
        </authorList>
    </citation>
    <scope>NUCLEOTIDE SEQUENCE [LARGE SCALE GENOMIC DNA]</scope>
</reference>
<dbReference type="EMBL" id="ATLV01014484">
    <property type="status" value="NOT_ANNOTATED_CDS"/>
    <property type="molecule type" value="Genomic_DNA"/>
</dbReference>
<organism evidence="2">
    <name type="scientific">Anopheles sinensis</name>
    <name type="common">Mosquito</name>
    <dbReference type="NCBI Taxonomy" id="74873"/>
    <lineage>
        <taxon>Eukaryota</taxon>
        <taxon>Metazoa</taxon>
        <taxon>Ecdysozoa</taxon>
        <taxon>Arthropoda</taxon>
        <taxon>Hexapoda</taxon>
        <taxon>Insecta</taxon>
        <taxon>Pterygota</taxon>
        <taxon>Neoptera</taxon>
        <taxon>Endopterygota</taxon>
        <taxon>Diptera</taxon>
        <taxon>Nematocera</taxon>
        <taxon>Culicoidea</taxon>
        <taxon>Culicidae</taxon>
        <taxon>Anophelinae</taxon>
        <taxon>Anopheles</taxon>
    </lineage>
</organism>
<protein>
    <submittedName>
        <fullName evidence="2 3">Uncharacterized protein</fullName>
    </submittedName>
</protein>
<accession>A0A084VLE7</accession>
<evidence type="ECO:0000256" key="1">
    <source>
        <dbReference type="SAM" id="MobiDB-lite"/>
    </source>
</evidence>
<name>A0A084VLE7_ANOSI</name>
<dbReference type="VEuPathDB" id="VectorBase:ASIC006191"/>
<reference evidence="3" key="2">
    <citation type="submission" date="2020-05" db="UniProtKB">
        <authorList>
            <consortium name="EnsemblMetazoa"/>
        </authorList>
    </citation>
    <scope>IDENTIFICATION</scope>
</reference>
<evidence type="ECO:0000313" key="2">
    <source>
        <dbReference type="EMBL" id="KFB38791.1"/>
    </source>
</evidence>
<keyword evidence="4" id="KW-1185">Reference proteome</keyword>
<dbReference type="EMBL" id="KE524974">
    <property type="protein sequence ID" value="KFB38791.1"/>
    <property type="molecule type" value="Genomic_DNA"/>
</dbReference>
<feature type="compositionally biased region" description="Basic and acidic residues" evidence="1">
    <location>
        <begin position="103"/>
        <end position="125"/>
    </location>
</feature>
<dbReference type="AlphaFoldDB" id="A0A084VLE7"/>